<dbReference type="Pfam" id="PF00996">
    <property type="entry name" value="GDI"/>
    <property type="match status" value="1"/>
</dbReference>
<dbReference type="PANTHER" id="PTHR11787">
    <property type="entry name" value="RAB GDP-DISSOCIATION INHIBITOR"/>
    <property type="match status" value="1"/>
</dbReference>
<dbReference type="Gene3D" id="3.30.519.10">
    <property type="entry name" value="Guanine Nucleotide Dissociation Inhibitor, domain 2"/>
    <property type="match status" value="1"/>
</dbReference>
<name>A0ABP0CZD6_9PEZI</name>
<dbReference type="SUPFAM" id="SSF51905">
    <property type="entry name" value="FAD/NAD(P)-binding domain"/>
    <property type="match status" value="1"/>
</dbReference>
<reference evidence="3 4" key="1">
    <citation type="submission" date="2024-01" db="EMBL/GenBank/DDBJ databases">
        <authorList>
            <person name="Allen C."/>
            <person name="Tagirdzhanova G."/>
        </authorList>
    </citation>
    <scope>NUCLEOTIDE SEQUENCE [LARGE SCALE GENOMIC DNA]</scope>
</reference>
<evidence type="ECO:0000313" key="3">
    <source>
        <dbReference type="EMBL" id="CAK7236285.1"/>
    </source>
</evidence>
<proteinExistence type="inferred from homology"/>
<dbReference type="EMBL" id="CAWUHB010000112">
    <property type="protein sequence ID" value="CAK7236285.1"/>
    <property type="molecule type" value="Genomic_DNA"/>
</dbReference>
<dbReference type="InterPro" id="IPR017230">
    <property type="entry name" value="Mrs6"/>
</dbReference>
<dbReference type="PRINTS" id="PR00891">
    <property type="entry name" value="RABGDIREP"/>
</dbReference>
<keyword evidence="4" id="KW-1185">Reference proteome</keyword>
<accession>A0ABP0CZD6</accession>
<dbReference type="InterPro" id="IPR036188">
    <property type="entry name" value="FAD/NAD-bd_sf"/>
</dbReference>
<comment type="similarity">
    <text evidence="1 2">Belongs to the Rab GDI family.</text>
</comment>
<evidence type="ECO:0000256" key="1">
    <source>
        <dbReference type="ARBA" id="ARBA00005593"/>
    </source>
</evidence>
<evidence type="ECO:0000313" key="4">
    <source>
        <dbReference type="Proteomes" id="UP001642405"/>
    </source>
</evidence>
<dbReference type="SUPFAM" id="SSF54373">
    <property type="entry name" value="FAD-linked reductases, C-terminal domain"/>
    <property type="match status" value="1"/>
</dbReference>
<organism evidence="3 4">
    <name type="scientific">Sporothrix curviconia</name>
    <dbReference type="NCBI Taxonomy" id="1260050"/>
    <lineage>
        <taxon>Eukaryota</taxon>
        <taxon>Fungi</taxon>
        <taxon>Dikarya</taxon>
        <taxon>Ascomycota</taxon>
        <taxon>Pezizomycotina</taxon>
        <taxon>Sordariomycetes</taxon>
        <taxon>Sordariomycetidae</taxon>
        <taxon>Ophiostomatales</taxon>
        <taxon>Ophiostomataceae</taxon>
        <taxon>Sporothrix</taxon>
    </lineage>
</organism>
<evidence type="ECO:0000256" key="2">
    <source>
        <dbReference type="PIRNR" id="PIRNR037514"/>
    </source>
</evidence>
<gene>
    <name evidence="3" type="primary">MRS6</name>
    <name evidence="3" type="ORF">SCUCBS95973_009555</name>
</gene>
<dbReference type="Gene3D" id="3.50.50.60">
    <property type="entry name" value="FAD/NAD(P)-binding domain"/>
    <property type="match status" value="2"/>
</dbReference>
<protein>
    <recommendedName>
        <fullName evidence="2">Rab proteins geranylgeranyltransferase</fullName>
    </recommendedName>
</protein>
<dbReference type="Proteomes" id="UP001642405">
    <property type="component" value="Unassembled WGS sequence"/>
</dbReference>
<sequence length="551" mass="58053">MESLSDTIWDVVICGTGMQQSLLALALSRSNKNILHIDPNGYYGGSEAALSLSEADAWAAARPEASVTRPASAAEGGVPKLGPLSAYSVALAPQFVHARSALVDLLVSSRAFRQLEFLAVSSFYVLEASSTPPHQPVIVRIPATREDVFANTAMPVRAKRQLMKFLKFVLAYDGEDKAEGLGGDKKTGGESLWWAHALEPLGAFLQSNFGLDDRLRDNVLALTLSLDGASVTVAEGLARLHRHISSMGLFGPGFAAVYPKWGGCGEIVQVACRAAAVGGGIYMLGSGIRSIKTVASDGENSTASQAELLELDLTRDMTIKTKLLVRGSEEIVEVPSEPVTGPAVADSREQQLSRLIAVVGAPLPFLFAPTVEGAPVAGGAVIALPAGRPIKADGPVPEHPIFVMAHSSDTGECPTGQSVLHFTTIGTERSKATLESALGAVLAALVHEVDSNDASGQNESPLIPCLYKLYYEQPRGGSGASAASEEATKGEFGPTSVFRFPPLPVDLVVQDAPLGVVRDAWKRVMGGDADDATYMAFEDREGNAADNIEYD</sequence>
<comment type="caution">
    <text evidence="3">The sequence shown here is derived from an EMBL/GenBank/DDBJ whole genome shotgun (WGS) entry which is preliminary data.</text>
</comment>
<dbReference type="PIRSF" id="PIRSF037514">
    <property type="entry name" value="Rab_ger_ger_transf_A_fun"/>
    <property type="match status" value="1"/>
</dbReference>
<dbReference type="PANTHER" id="PTHR11787:SF4">
    <property type="entry name" value="CHM, RAB ESCORT PROTEIN 1"/>
    <property type="match status" value="1"/>
</dbReference>
<dbReference type="InterPro" id="IPR018203">
    <property type="entry name" value="GDP_dissociation_inhibitor"/>
</dbReference>